<reference evidence="22 23" key="1">
    <citation type="journal article" date="2015" name="Genome Announc.">
        <title>Complete Genome Sequencing of Protease-Producing Novel Arthrobacter sp. Strain IHBB 11108 Using PacBio Single-Molecule Real-Time Sequencing Technology.</title>
        <authorList>
            <person name="Kiran S."/>
            <person name="Swarnkar M.K."/>
            <person name="Pal M."/>
            <person name="Thakur R."/>
            <person name="Tewari R."/>
            <person name="Singh A.K."/>
            <person name="Gulati A."/>
        </authorList>
    </citation>
    <scope>NUCLEOTIDE SEQUENCE [LARGE SCALE GENOMIC DNA]</scope>
    <source>
        <strain evidence="22 23">IHBB 11108</strain>
    </source>
</reference>
<dbReference type="Proteomes" id="UP000061839">
    <property type="component" value="Chromosome"/>
</dbReference>
<comment type="function">
    <text evidence="14 19">Bifunctional enzyme that catalyzes the epimerization of the S- and R-forms of NAD(P)HX and the dehydration of the S-form of NAD(P)HX at the expense of ADP, which is converted to AMP. This allows the repair of both epimers of NAD(P)HX, a damaged form of NAD(P)H that is a result of enzymatic or heat-dependent hydration.</text>
</comment>
<comment type="catalytic activity">
    <reaction evidence="1 18 19">
        <text>(6R)-NADHX = (6S)-NADHX</text>
        <dbReference type="Rhea" id="RHEA:32215"/>
        <dbReference type="ChEBI" id="CHEBI:64074"/>
        <dbReference type="ChEBI" id="CHEBI:64075"/>
        <dbReference type="EC" id="5.1.99.6"/>
    </reaction>
</comment>
<dbReference type="KEGG" id="ari:UM93_09405"/>
<evidence type="ECO:0000256" key="16">
    <source>
        <dbReference type="ARBA" id="ARBA00049209"/>
    </source>
</evidence>
<dbReference type="PATRIC" id="fig|1618207.4.peg.1904"/>
<evidence type="ECO:0000256" key="14">
    <source>
        <dbReference type="ARBA" id="ARBA00025153"/>
    </source>
</evidence>
<dbReference type="AlphaFoldDB" id="A0A0D4BZC6"/>
<feature type="binding site" evidence="18">
    <location>
        <position position="162"/>
    </location>
    <ligand>
        <name>K(+)</name>
        <dbReference type="ChEBI" id="CHEBI:29103"/>
    </ligand>
</feature>
<comment type="similarity">
    <text evidence="3 19">In the N-terminal section; belongs to the NnrE/AIBP family.</text>
</comment>
<dbReference type="HAMAP" id="MF_01966">
    <property type="entry name" value="NADHX_epimerase"/>
    <property type="match status" value="1"/>
</dbReference>
<dbReference type="EMBL" id="CP011005">
    <property type="protein sequence ID" value="AJT41673.1"/>
    <property type="molecule type" value="Genomic_DNA"/>
</dbReference>
<evidence type="ECO:0000259" key="21">
    <source>
        <dbReference type="PROSITE" id="PS51385"/>
    </source>
</evidence>
<dbReference type="PIRSF" id="PIRSF017184">
    <property type="entry name" value="Nnr"/>
    <property type="match status" value="1"/>
</dbReference>
<evidence type="ECO:0000256" key="19">
    <source>
        <dbReference type="PIRNR" id="PIRNR017184"/>
    </source>
</evidence>
<keyword evidence="5 18" id="KW-0479">Metal-binding</keyword>
<dbReference type="SUPFAM" id="SSF53613">
    <property type="entry name" value="Ribokinase-like"/>
    <property type="match status" value="1"/>
</dbReference>
<dbReference type="GO" id="GO:0052855">
    <property type="term" value="F:ADP-dependent NAD(P)H-hydrate dehydratase activity"/>
    <property type="evidence" value="ECO:0007669"/>
    <property type="project" value="UniProtKB-UniRule"/>
</dbReference>
<feature type="binding site" evidence="18">
    <location>
        <begin position="61"/>
        <end position="65"/>
    </location>
    <ligand>
        <name>(6S)-NADPHX</name>
        <dbReference type="ChEBI" id="CHEBI:64076"/>
    </ligand>
</feature>
<keyword evidence="11 18" id="KW-0413">Isomerase</keyword>
<evidence type="ECO:0000256" key="4">
    <source>
        <dbReference type="ARBA" id="ARBA00009524"/>
    </source>
</evidence>
<dbReference type="CDD" id="cd01171">
    <property type="entry name" value="YXKO-related"/>
    <property type="match status" value="1"/>
</dbReference>
<evidence type="ECO:0000256" key="2">
    <source>
        <dbReference type="ARBA" id="ARBA00000909"/>
    </source>
</evidence>
<comment type="function">
    <text evidence="18">Catalyzes the epimerization of the S- and R-forms of NAD(P)HX, a damaged form of NAD(P)H that is a result of enzymatic or heat-dependent hydration. This is a prerequisite for the S-specific NAD(P)H-hydrate dehydratase to allow the repair of both epimers of NAD(P)HX.</text>
</comment>
<dbReference type="GO" id="GO:0016301">
    <property type="term" value="F:kinase activity"/>
    <property type="evidence" value="ECO:0007669"/>
    <property type="project" value="UniProtKB-KW"/>
</dbReference>
<dbReference type="SUPFAM" id="SSF64153">
    <property type="entry name" value="YjeF N-terminal domain-like"/>
    <property type="match status" value="1"/>
</dbReference>
<comment type="catalytic activity">
    <reaction evidence="2 18 19">
        <text>(6R)-NADPHX = (6S)-NADPHX</text>
        <dbReference type="Rhea" id="RHEA:32227"/>
        <dbReference type="ChEBI" id="CHEBI:64076"/>
        <dbReference type="ChEBI" id="CHEBI:64077"/>
        <dbReference type="EC" id="5.1.99.6"/>
    </reaction>
</comment>
<dbReference type="InterPro" id="IPR030677">
    <property type="entry name" value="Nnr"/>
</dbReference>
<dbReference type="OrthoDB" id="9806925at2"/>
<keyword evidence="22" id="KW-0418">Kinase</keyword>
<name>A0A0D4BZC6_9MICC</name>
<dbReference type="PROSITE" id="PS51385">
    <property type="entry name" value="YJEF_N"/>
    <property type="match status" value="1"/>
</dbReference>
<comment type="catalytic activity">
    <reaction evidence="15 17 19">
        <text>(6S)-NADHX + ADP = AMP + phosphate + NADH + H(+)</text>
        <dbReference type="Rhea" id="RHEA:32223"/>
        <dbReference type="ChEBI" id="CHEBI:15378"/>
        <dbReference type="ChEBI" id="CHEBI:43474"/>
        <dbReference type="ChEBI" id="CHEBI:57945"/>
        <dbReference type="ChEBI" id="CHEBI:64074"/>
        <dbReference type="ChEBI" id="CHEBI:456215"/>
        <dbReference type="ChEBI" id="CHEBI:456216"/>
        <dbReference type="EC" id="4.2.1.136"/>
    </reaction>
</comment>
<comment type="similarity">
    <text evidence="17">Belongs to the NnrD/CARKD family.</text>
</comment>
<protein>
    <recommendedName>
        <fullName evidence="19">Bifunctional NAD(P)H-hydrate repair enzyme</fullName>
    </recommendedName>
    <alternativeName>
        <fullName evidence="19">Nicotinamide nucleotide repair protein</fullName>
    </alternativeName>
    <domain>
        <recommendedName>
            <fullName evidence="19">ADP-dependent (S)-NAD(P)H-hydrate dehydratase</fullName>
            <ecNumber evidence="19">4.2.1.136</ecNumber>
        </recommendedName>
        <alternativeName>
            <fullName evidence="19">ADP-dependent NAD(P)HX dehydratase</fullName>
        </alternativeName>
    </domain>
    <domain>
        <recommendedName>
            <fullName evidence="19">NAD(P)H-hydrate epimerase</fullName>
            <ecNumber evidence="19">5.1.99.6</ecNumber>
        </recommendedName>
    </domain>
</protein>
<keyword evidence="8 17" id="KW-0521">NADP</keyword>
<feature type="binding site" evidence="17">
    <location>
        <position position="304"/>
    </location>
    <ligand>
        <name>(6S)-NADPHX</name>
        <dbReference type="ChEBI" id="CHEBI:64076"/>
    </ligand>
</feature>
<keyword evidence="6 17" id="KW-0547">Nucleotide-binding</keyword>
<evidence type="ECO:0000256" key="15">
    <source>
        <dbReference type="ARBA" id="ARBA00048238"/>
    </source>
</evidence>
<evidence type="ECO:0000313" key="22">
    <source>
        <dbReference type="EMBL" id="AJT41673.1"/>
    </source>
</evidence>
<feature type="binding site" evidence="17">
    <location>
        <position position="419"/>
    </location>
    <ligand>
        <name>AMP</name>
        <dbReference type="ChEBI" id="CHEBI:456215"/>
    </ligand>
</feature>
<evidence type="ECO:0000256" key="18">
    <source>
        <dbReference type="HAMAP-Rule" id="MF_01966"/>
    </source>
</evidence>
<dbReference type="PANTHER" id="PTHR12592:SF0">
    <property type="entry name" value="ATP-DEPENDENT (S)-NAD(P)H-HYDRATE DEHYDRATASE"/>
    <property type="match status" value="1"/>
</dbReference>
<feature type="binding site" evidence="17">
    <location>
        <begin position="390"/>
        <end position="394"/>
    </location>
    <ligand>
        <name>AMP</name>
        <dbReference type="ChEBI" id="CHEBI:456215"/>
    </ligand>
</feature>
<dbReference type="Pfam" id="PF03853">
    <property type="entry name" value="YjeF_N"/>
    <property type="match status" value="1"/>
</dbReference>
<dbReference type="GO" id="GO:0110051">
    <property type="term" value="P:metabolite repair"/>
    <property type="evidence" value="ECO:0007669"/>
    <property type="project" value="TreeGrafter"/>
</dbReference>
<feature type="binding site" evidence="18">
    <location>
        <position position="159"/>
    </location>
    <ligand>
        <name>(6S)-NADPHX</name>
        <dbReference type="ChEBI" id="CHEBI:64076"/>
    </ligand>
</feature>
<dbReference type="InterPro" id="IPR036652">
    <property type="entry name" value="YjeF_N_dom_sf"/>
</dbReference>
<dbReference type="InterPro" id="IPR017953">
    <property type="entry name" value="Carbohydrate_kinase_pred_CS"/>
</dbReference>
<feature type="domain" description="YjeF N-terminal" evidence="21">
    <location>
        <begin position="10"/>
        <end position="216"/>
    </location>
</feature>
<keyword evidence="7 17" id="KW-0067">ATP-binding</keyword>
<evidence type="ECO:0000256" key="17">
    <source>
        <dbReference type="HAMAP-Rule" id="MF_01965"/>
    </source>
</evidence>
<comment type="similarity">
    <text evidence="4 19">In the C-terminal section; belongs to the NnrD/CARKD family.</text>
</comment>
<organism evidence="22 23">
    <name type="scientific">Psychromicrobium lacuslunae</name>
    <dbReference type="NCBI Taxonomy" id="1618207"/>
    <lineage>
        <taxon>Bacteria</taxon>
        <taxon>Bacillati</taxon>
        <taxon>Actinomycetota</taxon>
        <taxon>Actinomycetes</taxon>
        <taxon>Micrococcales</taxon>
        <taxon>Micrococcaceae</taxon>
        <taxon>Psychromicrobium</taxon>
    </lineage>
</organism>
<feature type="binding site" evidence="17">
    <location>
        <position position="256"/>
    </location>
    <ligand>
        <name>(6S)-NADPHX</name>
        <dbReference type="ChEBI" id="CHEBI:64076"/>
    </ligand>
</feature>
<accession>A0A0D4BZC6</accession>
<evidence type="ECO:0000259" key="20">
    <source>
        <dbReference type="PROSITE" id="PS51383"/>
    </source>
</evidence>
<evidence type="ECO:0000256" key="6">
    <source>
        <dbReference type="ARBA" id="ARBA00022741"/>
    </source>
</evidence>
<comment type="caution">
    <text evidence="18">Lacks conserved residue(s) required for the propagation of feature annotation.</text>
</comment>
<dbReference type="HAMAP" id="MF_01965">
    <property type="entry name" value="NADHX_dehydratase"/>
    <property type="match status" value="1"/>
</dbReference>
<evidence type="ECO:0000256" key="8">
    <source>
        <dbReference type="ARBA" id="ARBA00022857"/>
    </source>
</evidence>
<evidence type="ECO:0000256" key="7">
    <source>
        <dbReference type="ARBA" id="ARBA00022840"/>
    </source>
</evidence>
<dbReference type="GO" id="GO:0046496">
    <property type="term" value="P:nicotinamide nucleotide metabolic process"/>
    <property type="evidence" value="ECO:0007669"/>
    <property type="project" value="UniProtKB-UniRule"/>
</dbReference>
<dbReference type="GO" id="GO:0005524">
    <property type="term" value="F:ATP binding"/>
    <property type="evidence" value="ECO:0007669"/>
    <property type="project" value="UniProtKB-UniRule"/>
</dbReference>
<sequence>MITGYTGTAVRDAEQPLLEAGRGPELMAKAAYGLANAVAWRLRESGGTYGSSIVLLIGPGNNGGDALYAATLLLNRGVRATAVLVADRAHQEALTSFRLAGGRILKLDGRHEECLAVALSADLVIDGILGIGARGGLRGELAGFVERLAEHAPAVIACDLPSGLDADSGAVSGPLLAALETVTFGAIKTGLLLPPGEEFCGELSQIDLGLELGDAELRRLDEHDIVDHWPWPHRVDHKYSRGVLGVVAGSNAYPGAAHLALRGALSAGTGMIRYLGPADPPPEVVRGASTVAANRVQAWLVGPGVVEDEAQQRRCLDALRSGLPVVADAGALSLLPRELGPNIVLTPHAGELATLLSGLGDRTERTDVERQPLRHAKRAVELTGATVLLKGATTIVVGPDGQVYSQSEGTPWLATAGSGDTLAGIIGTLLASGVEPALAAAMAASVHGRAGVLASQGGPIAASDIATAVPRVLGELSCLA</sequence>
<dbReference type="Pfam" id="PF01256">
    <property type="entry name" value="Carb_kinase"/>
    <property type="match status" value="1"/>
</dbReference>
<dbReference type="PROSITE" id="PS01050">
    <property type="entry name" value="YJEF_C_2"/>
    <property type="match status" value="1"/>
</dbReference>
<dbReference type="EC" id="5.1.99.6" evidence="19"/>
<evidence type="ECO:0000256" key="10">
    <source>
        <dbReference type="ARBA" id="ARBA00023027"/>
    </source>
</evidence>
<comment type="cofactor">
    <cofactor evidence="17">
        <name>Mg(2+)</name>
        <dbReference type="ChEBI" id="CHEBI:18420"/>
    </cofactor>
</comment>
<evidence type="ECO:0000313" key="23">
    <source>
        <dbReference type="Proteomes" id="UP000061839"/>
    </source>
</evidence>
<comment type="function">
    <text evidence="17">Catalyzes the dehydration of the S-form of NAD(P)HX at the expense of ADP, which is converted to AMP. Together with NAD(P)HX epimerase, which catalyzes the epimerization of the S- and R-forms, the enzyme allows the repair of both epimers of NAD(P)HX, a damaged form of NAD(P)H that is a result of enzymatic or heat-dependent hydration.</text>
</comment>
<dbReference type="InterPro" id="IPR029056">
    <property type="entry name" value="Ribokinase-like"/>
</dbReference>
<dbReference type="Gene3D" id="3.40.1190.20">
    <property type="match status" value="1"/>
</dbReference>
<dbReference type="NCBIfam" id="TIGR00197">
    <property type="entry name" value="yjeF_nterm"/>
    <property type="match status" value="1"/>
</dbReference>
<evidence type="ECO:0000256" key="13">
    <source>
        <dbReference type="ARBA" id="ARBA00023268"/>
    </source>
</evidence>
<dbReference type="RefSeq" id="WP_045075192.1">
    <property type="nucleotide sequence ID" value="NZ_CP011005.1"/>
</dbReference>
<comment type="similarity">
    <text evidence="18">Belongs to the NnrE/AIBP family.</text>
</comment>
<evidence type="ECO:0000256" key="5">
    <source>
        <dbReference type="ARBA" id="ARBA00022723"/>
    </source>
</evidence>
<keyword evidence="22" id="KW-0808">Transferase</keyword>
<dbReference type="EC" id="4.2.1.136" evidence="19"/>
<dbReference type="InterPro" id="IPR000631">
    <property type="entry name" value="CARKD"/>
</dbReference>
<evidence type="ECO:0000256" key="12">
    <source>
        <dbReference type="ARBA" id="ARBA00023239"/>
    </source>
</evidence>
<feature type="binding site" evidence="17">
    <location>
        <position position="420"/>
    </location>
    <ligand>
        <name>(6S)-NADPHX</name>
        <dbReference type="ChEBI" id="CHEBI:64076"/>
    </ligand>
</feature>
<keyword evidence="23" id="KW-1185">Reference proteome</keyword>
<dbReference type="STRING" id="1618207.UM93_09405"/>
<evidence type="ECO:0000256" key="3">
    <source>
        <dbReference type="ARBA" id="ARBA00006001"/>
    </source>
</evidence>
<dbReference type="GO" id="GO:0052856">
    <property type="term" value="F:NAD(P)HX epimerase activity"/>
    <property type="evidence" value="ECO:0007669"/>
    <property type="project" value="UniProtKB-UniRule"/>
</dbReference>
<dbReference type="Gene3D" id="3.40.50.10260">
    <property type="entry name" value="YjeF N-terminal domain"/>
    <property type="match status" value="1"/>
</dbReference>
<dbReference type="InterPro" id="IPR004443">
    <property type="entry name" value="YjeF_N_dom"/>
</dbReference>
<comment type="catalytic activity">
    <reaction evidence="16 17 19">
        <text>(6S)-NADPHX + ADP = AMP + phosphate + NADPH + H(+)</text>
        <dbReference type="Rhea" id="RHEA:32235"/>
        <dbReference type="ChEBI" id="CHEBI:15378"/>
        <dbReference type="ChEBI" id="CHEBI:43474"/>
        <dbReference type="ChEBI" id="CHEBI:57783"/>
        <dbReference type="ChEBI" id="CHEBI:64076"/>
        <dbReference type="ChEBI" id="CHEBI:456215"/>
        <dbReference type="ChEBI" id="CHEBI:456216"/>
        <dbReference type="EC" id="4.2.1.136"/>
    </reaction>
</comment>
<dbReference type="PROSITE" id="PS51383">
    <property type="entry name" value="YJEF_C_3"/>
    <property type="match status" value="1"/>
</dbReference>
<comment type="subunit">
    <text evidence="17">Homotetramer.</text>
</comment>
<keyword evidence="12 17" id="KW-0456">Lyase</keyword>
<keyword evidence="13" id="KW-0511">Multifunctional enzyme</keyword>
<evidence type="ECO:0000256" key="1">
    <source>
        <dbReference type="ARBA" id="ARBA00000013"/>
    </source>
</evidence>
<dbReference type="PANTHER" id="PTHR12592">
    <property type="entry name" value="ATP-DEPENDENT (S)-NAD(P)H-HYDRATE DEHYDRATASE FAMILY MEMBER"/>
    <property type="match status" value="1"/>
</dbReference>
<dbReference type="HOGENOM" id="CLU_024853_4_0_11"/>
<feature type="binding site" evidence="17">
    <location>
        <position position="348"/>
    </location>
    <ligand>
        <name>(6S)-NADPHX</name>
        <dbReference type="ChEBI" id="CHEBI:64076"/>
    </ligand>
</feature>
<feature type="binding site" evidence="18">
    <location>
        <position position="62"/>
    </location>
    <ligand>
        <name>K(+)</name>
        <dbReference type="ChEBI" id="CHEBI:29103"/>
    </ligand>
</feature>
<comment type="cofactor">
    <cofactor evidence="18 19">
        <name>K(+)</name>
        <dbReference type="ChEBI" id="CHEBI:29103"/>
    </cofactor>
    <text evidence="18 19">Binds 1 potassium ion per subunit.</text>
</comment>
<feature type="binding site" evidence="18">
    <location>
        <begin position="130"/>
        <end position="136"/>
    </location>
    <ligand>
        <name>(6S)-NADPHX</name>
        <dbReference type="ChEBI" id="CHEBI:64076"/>
    </ligand>
</feature>
<keyword evidence="10 17" id="KW-0520">NAD</keyword>
<evidence type="ECO:0000256" key="11">
    <source>
        <dbReference type="ARBA" id="ARBA00023235"/>
    </source>
</evidence>
<dbReference type="GO" id="GO:0046872">
    <property type="term" value="F:metal ion binding"/>
    <property type="evidence" value="ECO:0007669"/>
    <property type="project" value="UniProtKB-UniRule"/>
</dbReference>
<evidence type="ECO:0000256" key="9">
    <source>
        <dbReference type="ARBA" id="ARBA00022958"/>
    </source>
</evidence>
<gene>
    <name evidence="17" type="primary">nnrD</name>
    <name evidence="18" type="synonym">nnrE</name>
    <name evidence="22" type="ORF">UM93_09405</name>
</gene>
<keyword evidence="9 18" id="KW-0630">Potassium</keyword>
<feature type="domain" description="YjeF C-terminal" evidence="20">
    <location>
        <begin position="221"/>
        <end position="476"/>
    </location>
</feature>
<proteinExistence type="inferred from homology"/>
<feature type="binding site" evidence="18">
    <location>
        <position position="126"/>
    </location>
    <ligand>
        <name>K(+)</name>
        <dbReference type="ChEBI" id="CHEBI:29103"/>
    </ligand>
</feature>